<comment type="caution">
    <text evidence="1">The sequence shown here is derived from an EMBL/GenBank/DDBJ whole genome shotgun (WGS) entry which is preliminary data.</text>
</comment>
<accession>A0ABW0G829</accession>
<name>A0ABW0G829_9PROT</name>
<evidence type="ECO:0000313" key="2">
    <source>
        <dbReference type="Proteomes" id="UP001596166"/>
    </source>
</evidence>
<dbReference type="RefSeq" id="WP_376996778.1">
    <property type="nucleotide sequence ID" value="NZ_JBHSLC010000041.1"/>
</dbReference>
<sequence length="96" mass="10479">MVDVVLSLESQGHRGPILALSRRGLLPTTHLETRPFKSLVHPQTMPGTVLDVLIALALWPVGRAPFWEMTAVPELRIQCANAALTLVCRSVTDNLA</sequence>
<dbReference type="Proteomes" id="UP001596166">
    <property type="component" value="Unassembled WGS sequence"/>
</dbReference>
<evidence type="ECO:0000313" key="1">
    <source>
        <dbReference type="EMBL" id="MFC5357240.1"/>
    </source>
</evidence>
<dbReference type="EMBL" id="JBHSLC010000041">
    <property type="protein sequence ID" value="MFC5357240.1"/>
    <property type="molecule type" value="Genomic_DNA"/>
</dbReference>
<keyword evidence="2" id="KW-1185">Reference proteome</keyword>
<gene>
    <name evidence="1" type="ORF">ACFPMG_19700</name>
</gene>
<protein>
    <submittedName>
        <fullName evidence="1">Uncharacterized protein</fullName>
    </submittedName>
</protein>
<proteinExistence type="predicted"/>
<organism evidence="1 2">
    <name type="scientific">Azospirillum himalayense</name>
    <dbReference type="NCBI Taxonomy" id="654847"/>
    <lineage>
        <taxon>Bacteria</taxon>
        <taxon>Pseudomonadati</taxon>
        <taxon>Pseudomonadota</taxon>
        <taxon>Alphaproteobacteria</taxon>
        <taxon>Rhodospirillales</taxon>
        <taxon>Azospirillaceae</taxon>
        <taxon>Azospirillum</taxon>
    </lineage>
</organism>
<reference evidence="2" key="1">
    <citation type="journal article" date="2019" name="Int. J. Syst. Evol. Microbiol.">
        <title>The Global Catalogue of Microorganisms (GCM) 10K type strain sequencing project: providing services to taxonomists for standard genome sequencing and annotation.</title>
        <authorList>
            <consortium name="The Broad Institute Genomics Platform"/>
            <consortium name="The Broad Institute Genome Sequencing Center for Infectious Disease"/>
            <person name="Wu L."/>
            <person name="Ma J."/>
        </authorList>
    </citation>
    <scope>NUCLEOTIDE SEQUENCE [LARGE SCALE GENOMIC DNA]</scope>
    <source>
        <strain evidence="2">CCUG 58760</strain>
    </source>
</reference>